<evidence type="ECO:0000313" key="12">
    <source>
        <dbReference type="Proteomes" id="UP001595629"/>
    </source>
</evidence>
<dbReference type="SUPFAM" id="SSF53155">
    <property type="entry name" value="Methylated DNA-protein cysteine methyltransferase domain"/>
    <property type="match status" value="1"/>
</dbReference>
<comment type="subcellular location">
    <subcellularLocation>
        <location evidence="8">Cytoplasm</location>
    </subcellularLocation>
</comment>
<feature type="active site" description="Nucleophile; methyl group acceptor" evidence="8">
    <location>
        <position position="116"/>
    </location>
</feature>
<dbReference type="HAMAP" id="MF_00772">
    <property type="entry name" value="OGT"/>
    <property type="match status" value="1"/>
</dbReference>
<keyword evidence="2 8" id="KW-0963">Cytoplasm</keyword>
<evidence type="ECO:0000256" key="3">
    <source>
        <dbReference type="ARBA" id="ARBA00022603"/>
    </source>
</evidence>
<dbReference type="GO" id="GO:0003908">
    <property type="term" value="F:methylated-DNA-[protein]-cysteine S-methyltransferase activity"/>
    <property type="evidence" value="ECO:0007669"/>
    <property type="project" value="UniProtKB-EC"/>
</dbReference>
<keyword evidence="3 8" id="KW-0489">Methyltransferase</keyword>
<dbReference type="EMBL" id="JBHRXI010000010">
    <property type="protein sequence ID" value="MFC3614284.1"/>
    <property type="molecule type" value="Genomic_DNA"/>
</dbReference>
<protein>
    <recommendedName>
        <fullName evidence="8">Methylated-DNA--protein-cysteine methyltransferase</fullName>
        <ecNumber evidence="8">2.1.1.63</ecNumber>
    </recommendedName>
    <alternativeName>
        <fullName evidence="8">6-O-methylguanine-DNA methyltransferase</fullName>
        <shortName evidence="8">MGMT</shortName>
    </alternativeName>
    <alternativeName>
        <fullName evidence="8">O-6-methylguanine-DNA-alkyltransferase</fullName>
    </alternativeName>
</protein>
<sequence>MSSIAVDTGFGMLTVTEEDGEIVRLDWGDAPKFDPTPILQEAAGQLQAYDRGELTRFDLPLAIRGSDLQRGVMRKMLDIPFGETRTYGDIARALGVPAQAVGQACGANPIPIIIPCHRVMGAKGLTGYSGRGGVETKVALLRHEGAASLLI</sequence>
<evidence type="ECO:0000256" key="6">
    <source>
        <dbReference type="ARBA" id="ARBA00023204"/>
    </source>
</evidence>
<dbReference type="InterPro" id="IPR014048">
    <property type="entry name" value="MethylDNA_cys_MeTrfase_DNA-bd"/>
</dbReference>
<evidence type="ECO:0000259" key="9">
    <source>
        <dbReference type="Pfam" id="PF01035"/>
    </source>
</evidence>
<feature type="domain" description="Methylated-DNA-[protein]-cysteine S-methyltransferase DNA binding" evidence="9">
    <location>
        <begin position="68"/>
        <end position="146"/>
    </location>
</feature>
<dbReference type="InterPro" id="IPR008332">
    <property type="entry name" value="MethylG_MeTrfase_N"/>
</dbReference>
<keyword evidence="5 8" id="KW-0227">DNA damage</keyword>
<dbReference type="CDD" id="cd06445">
    <property type="entry name" value="ATase"/>
    <property type="match status" value="1"/>
</dbReference>
<comment type="caution">
    <text evidence="11">The sequence shown here is derived from an EMBL/GenBank/DDBJ whole genome shotgun (WGS) entry which is preliminary data.</text>
</comment>
<dbReference type="Proteomes" id="UP001595629">
    <property type="component" value="Unassembled WGS sequence"/>
</dbReference>
<evidence type="ECO:0000259" key="10">
    <source>
        <dbReference type="Pfam" id="PF02870"/>
    </source>
</evidence>
<keyword evidence="6 8" id="KW-0234">DNA repair</keyword>
<evidence type="ECO:0000313" key="11">
    <source>
        <dbReference type="EMBL" id="MFC3614284.1"/>
    </source>
</evidence>
<evidence type="ECO:0000256" key="1">
    <source>
        <dbReference type="ARBA" id="ARBA00001286"/>
    </source>
</evidence>
<evidence type="ECO:0000256" key="8">
    <source>
        <dbReference type="HAMAP-Rule" id="MF_00772"/>
    </source>
</evidence>
<evidence type="ECO:0000256" key="5">
    <source>
        <dbReference type="ARBA" id="ARBA00022763"/>
    </source>
</evidence>
<dbReference type="GO" id="GO:0032259">
    <property type="term" value="P:methylation"/>
    <property type="evidence" value="ECO:0007669"/>
    <property type="project" value="UniProtKB-KW"/>
</dbReference>
<evidence type="ECO:0000256" key="7">
    <source>
        <dbReference type="ARBA" id="ARBA00049348"/>
    </source>
</evidence>
<evidence type="ECO:0000256" key="4">
    <source>
        <dbReference type="ARBA" id="ARBA00022679"/>
    </source>
</evidence>
<keyword evidence="4 8" id="KW-0808">Transferase</keyword>
<dbReference type="PANTHER" id="PTHR10815:SF13">
    <property type="entry name" value="METHYLATED-DNA--PROTEIN-CYSTEINE METHYLTRANSFERASE"/>
    <property type="match status" value="1"/>
</dbReference>
<proteinExistence type="inferred from homology"/>
<dbReference type="InterPro" id="IPR036631">
    <property type="entry name" value="MGMT_N_sf"/>
</dbReference>
<comment type="similarity">
    <text evidence="8">Belongs to the MGMT family.</text>
</comment>
<evidence type="ECO:0000256" key="2">
    <source>
        <dbReference type="ARBA" id="ARBA00022490"/>
    </source>
</evidence>
<dbReference type="InterPro" id="IPR036217">
    <property type="entry name" value="MethylDNA_cys_MeTrfase_DNAb"/>
</dbReference>
<dbReference type="InterPro" id="IPR036388">
    <property type="entry name" value="WH-like_DNA-bd_sf"/>
</dbReference>
<keyword evidence="12" id="KW-1185">Reference proteome</keyword>
<dbReference type="PANTHER" id="PTHR10815">
    <property type="entry name" value="METHYLATED-DNA--PROTEIN-CYSTEINE METHYLTRANSFERASE"/>
    <property type="match status" value="1"/>
</dbReference>
<feature type="domain" description="Methylguanine DNA methyltransferase ribonuclease-like" evidence="10">
    <location>
        <begin position="7"/>
        <end position="63"/>
    </location>
</feature>
<dbReference type="SUPFAM" id="SSF46767">
    <property type="entry name" value="Methylated DNA-protein cysteine methyltransferase, C-terminal domain"/>
    <property type="match status" value="1"/>
</dbReference>
<dbReference type="Pfam" id="PF01035">
    <property type="entry name" value="DNA_binding_1"/>
    <property type="match status" value="1"/>
</dbReference>
<dbReference type="EC" id="2.1.1.63" evidence="8"/>
<dbReference type="Pfam" id="PF02870">
    <property type="entry name" value="Methyltransf_1N"/>
    <property type="match status" value="1"/>
</dbReference>
<dbReference type="PROSITE" id="PS00374">
    <property type="entry name" value="MGMT"/>
    <property type="match status" value="1"/>
</dbReference>
<organism evidence="11 12">
    <name type="scientific">Lutimaribacter marinistellae</name>
    <dbReference type="NCBI Taxonomy" id="1820329"/>
    <lineage>
        <taxon>Bacteria</taxon>
        <taxon>Pseudomonadati</taxon>
        <taxon>Pseudomonadota</taxon>
        <taxon>Alphaproteobacteria</taxon>
        <taxon>Rhodobacterales</taxon>
        <taxon>Roseobacteraceae</taxon>
        <taxon>Lutimaribacter</taxon>
    </lineage>
</organism>
<comment type="catalytic activity">
    <reaction evidence="7 8">
        <text>a 6-O-methyl-2'-deoxyguanosine in DNA + L-cysteinyl-[protein] = S-methyl-L-cysteinyl-[protein] + a 2'-deoxyguanosine in DNA</text>
        <dbReference type="Rhea" id="RHEA:24000"/>
        <dbReference type="Rhea" id="RHEA-COMP:10131"/>
        <dbReference type="Rhea" id="RHEA-COMP:10132"/>
        <dbReference type="Rhea" id="RHEA-COMP:11367"/>
        <dbReference type="Rhea" id="RHEA-COMP:11368"/>
        <dbReference type="ChEBI" id="CHEBI:29950"/>
        <dbReference type="ChEBI" id="CHEBI:82612"/>
        <dbReference type="ChEBI" id="CHEBI:85445"/>
        <dbReference type="ChEBI" id="CHEBI:85448"/>
        <dbReference type="EC" id="2.1.1.63"/>
    </reaction>
</comment>
<dbReference type="Gene3D" id="1.10.10.10">
    <property type="entry name" value="Winged helix-like DNA-binding domain superfamily/Winged helix DNA-binding domain"/>
    <property type="match status" value="1"/>
</dbReference>
<dbReference type="InterPro" id="IPR023546">
    <property type="entry name" value="MGMT"/>
</dbReference>
<dbReference type="RefSeq" id="WP_386735482.1">
    <property type="nucleotide sequence ID" value="NZ_JBHRXI010000010.1"/>
</dbReference>
<accession>A0ABV7THR7</accession>
<comment type="catalytic activity">
    <reaction evidence="1 8">
        <text>a 4-O-methyl-thymidine in DNA + L-cysteinyl-[protein] = a thymidine in DNA + S-methyl-L-cysteinyl-[protein]</text>
        <dbReference type="Rhea" id="RHEA:53428"/>
        <dbReference type="Rhea" id="RHEA-COMP:10131"/>
        <dbReference type="Rhea" id="RHEA-COMP:10132"/>
        <dbReference type="Rhea" id="RHEA-COMP:13555"/>
        <dbReference type="Rhea" id="RHEA-COMP:13556"/>
        <dbReference type="ChEBI" id="CHEBI:29950"/>
        <dbReference type="ChEBI" id="CHEBI:82612"/>
        <dbReference type="ChEBI" id="CHEBI:137386"/>
        <dbReference type="ChEBI" id="CHEBI:137387"/>
        <dbReference type="EC" id="2.1.1.63"/>
    </reaction>
</comment>
<comment type="miscellaneous">
    <text evidence="8">This enzyme catalyzes only one turnover and therefore is not strictly catalytic. According to one definition, an enzyme is a biocatalyst that acts repeatedly and over many reaction cycles.</text>
</comment>
<comment type="function">
    <text evidence="8">Involved in the cellular defense against the biological effects of O6-methylguanine (O6-MeG) and O4-methylthymine (O4-MeT) in DNA. Repairs the methylated nucleobase in DNA by stoichiometrically transferring the methyl group to a cysteine residue in the enzyme. This is a suicide reaction: the enzyme is irreversibly inactivated.</text>
</comment>
<name>A0ABV7THR7_9RHOB</name>
<reference evidence="12" key="1">
    <citation type="journal article" date="2019" name="Int. J. Syst. Evol. Microbiol.">
        <title>The Global Catalogue of Microorganisms (GCM) 10K type strain sequencing project: providing services to taxonomists for standard genome sequencing and annotation.</title>
        <authorList>
            <consortium name="The Broad Institute Genomics Platform"/>
            <consortium name="The Broad Institute Genome Sequencing Center for Infectious Disease"/>
            <person name="Wu L."/>
            <person name="Ma J."/>
        </authorList>
    </citation>
    <scope>NUCLEOTIDE SEQUENCE [LARGE SCALE GENOMIC DNA]</scope>
    <source>
        <strain evidence="12">KCTC 42911</strain>
    </source>
</reference>
<dbReference type="InterPro" id="IPR001497">
    <property type="entry name" value="MethylDNA_cys_MeTrfase_AS"/>
</dbReference>
<dbReference type="NCBIfam" id="TIGR00589">
    <property type="entry name" value="ogt"/>
    <property type="match status" value="1"/>
</dbReference>
<dbReference type="Gene3D" id="3.30.160.70">
    <property type="entry name" value="Methylated DNA-protein cysteine methyltransferase domain"/>
    <property type="match status" value="1"/>
</dbReference>
<gene>
    <name evidence="11" type="ORF">ACFORG_10975</name>
</gene>